<gene>
    <name evidence="2" type="ORF">RDV89_19935</name>
</gene>
<organism evidence="2 3">
    <name type="scientific">Nocardioides imazamoxiresistens</name>
    <dbReference type="NCBI Taxonomy" id="3231893"/>
    <lineage>
        <taxon>Bacteria</taxon>
        <taxon>Bacillati</taxon>
        <taxon>Actinomycetota</taxon>
        <taxon>Actinomycetes</taxon>
        <taxon>Propionibacteriales</taxon>
        <taxon>Nocardioidaceae</taxon>
        <taxon>Nocardioides</taxon>
    </lineage>
</organism>
<evidence type="ECO:0000313" key="3">
    <source>
        <dbReference type="Proteomes" id="UP001268542"/>
    </source>
</evidence>
<evidence type="ECO:0000313" key="2">
    <source>
        <dbReference type="EMBL" id="MDT9595368.1"/>
    </source>
</evidence>
<dbReference type="PANTHER" id="PTHR36930">
    <property type="entry name" value="METAL-SULFUR CLUSTER BIOSYNTHESIS PROTEINS YUAD-RELATED"/>
    <property type="match status" value="1"/>
</dbReference>
<reference evidence="2 3" key="1">
    <citation type="submission" date="2023-08" db="EMBL/GenBank/DDBJ databases">
        <title>Nocardioides seae sp. nov., a bacterium isolated from a soil.</title>
        <authorList>
            <person name="Wang X."/>
        </authorList>
    </citation>
    <scope>NUCLEOTIDE SEQUENCE [LARGE SCALE GENOMIC DNA]</scope>
    <source>
        <strain evidence="2 3">YZH12</strain>
    </source>
</reference>
<dbReference type="Pfam" id="PF03473">
    <property type="entry name" value="MOSC"/>
    <property type="match status" value="1"/>
</dbReference>
<name>A0ABU3Q1I8_9ACTN</name>
<proteinExistence type="predicted"/>
<dbReference type="Proteomes" id="UP001268542">
    <property type="component" value="Unassembled WGS sequence"/>
</dbReference>
<dbReference type="SUPFAM" id="SSF50800">
    <property type="entry name" value="PK beta-barrel domain-like"/>
    <property type="match status" value="1"/>
</dbReference>
<dbReference type="RefSeq" id="WP_315736026.1">
    <property type="nucleotide sequence ID" value="NZ_JAVYII010000011.1"/>
</dbReference>
<evidence type="ECO:0000259" key="1">
    <source>
        <dbReference type="PROSITE" id="PS51340"/>
    </source>
</evidence>
<sequence>MPVTVVALHVAPAHRAPMRRLDEVEAVAGRGLVGDRFFGTRHRHVTVQAADDLDRATLTLGRTVTPTRTRRNVTLSAGPLPTTPGSLLRVGEVELEVVRVAAPCRIMEHELGEGAQAALRRRGGVVCRLLGGGTIRLGDVCDLDPPRDDRLF</sequence>
<comment type="caution">
    <text evidence="2">The sequence shown here is derived from an EMBL/GenBank/DDBJ whole genome shotgun (WGS) entry which is preliminary data.</text>
</comment>
<dbReference type="Gene3D" id="2.40.33.20">
    <property type="entry name" value="PK beta-barrel domain-like"/>
    <property type="match status" value="1"/>
</dbReference>
<dbReference type="PROSITE" id="PS51340">
    <property type="entry name" value="MOSC"/>
    <property type="match status" value="1"/>
</dbReference>
<dbReference type="PANTHER" id="PTHR36930:SF1">
    <property type="entry name" value="MOSC DOMAIN-CONTAINING PROTEIN"/>
    <property type="match status" value="1"/>
</dbReference>
<dbReference type="InterPro" id="IPR052716">
    <property type="entry name" value="MOSC_domain"/>
</dbReference>
<accession>A0ABU3Q1I8</accession>
<dbReference type="InterPro" id="IPR011037">
    <property type="entry name" value="Pyrv_Knase-like_insert_dom_sf"/>
</dbReference>
<protein>
    <recommendedName>
        <fullName evidence="1">MOSC domain-containing protein</fullName>
    </recommendedName>
</protein>
<dbReference type="InterPro" id="IPR005302">
    <property type="entry name" value="MoCF_Sase_C"/>
</dbReference>
<dbReference type="EMBL" id="JAVYII010000011">
    <property type="protein sequence ID" value="MDT9595368.1"/>
    <property type="molecule type" value="Genomic_DNA"/>
</dbReference>
<feature type="domain" description="MOSC" evidence="1">
    <location>
        <begin position="19"/>
        <end position="144"/>
    </location>
</feature>
<keyword evidence="3" id="KW-1185">Reference proteome</keyword>